<keyword evidence="2" id="KW-1185">Reference proteome</keyword>
<sequence length="464" mass="54396">MRKNIILLDREGALLSHILQYTDFHIVVLVCEFHAKTKPLIESYKERITHCLDYQNLLQIQHSTHIDYTLIEAMKPIQIDVETMLHRVMLNNPLAKDIYYQYLSFFAQIFTQYHLYFVLNAEAILATPHHLIPFGLAKAYNIPAYTFEGILNDVAILHYNTRTCIKFDPYQKPASSIKQRRFYAYETHIEPQEKTLKAKLTSLLYKLGGSILVEFIVCLKQRSFKRKFMGIEYNYFSKLYSFIQHKRMHRFYKTHACKPSLKEKFIYFNLHLEPEAAIIGRAILEAQLTLIKMTARALPEGYKLYVKEHPHQLQFNDNLTDYFLHNITFFKNIAFYKHIMQVPNTSLLSLEISAKELISHSQAIATFDGTVTLEAIAFNKPVILFNAPVSPYQFLSHTYHIYAYKDLQNAISHITQNPPKILNEDEEFARIEPYMSNTQHKDFYSNLLSSITKHIQSLKGEKYV</sequence>
<dbReference type="AlphaFoldDB" id="A0A3D8I2A7"/>
<gene>
    <name evidence="1" type="ORF">CQA63_07920</name>
</gene>
<dbReference type="RefSeq" id="WP_104700350.1">
    <property type="nucleotide sequence ID" value="NZ_FZPP01000027.1"/>
</dbReference>
<name>A0A3D8I2A7_9HELI</name>
<comment type="caution">
    <text evidence="1">The sequence shown here is derived from an EMBL/GenBank/DDBJ whole genome shotgun (WGS) entry which is preliminary data.</text>
</comment>
<dbReference type="EMBL" id="NXLR01000018">
    <property type="protein sequence ID" value="RDU59116.1"/>
    <property type="molecule type" value="Genomic_DNA"/>
</dbReference>
<evidence type="ECO:0000313" key="1">
    <source>
        <dbReference type="EMBL" id="RDU59116.1"/>
    </source>
</evidence>
<protein>
    <recommendedName>
        <fullName evidence="3">Capsule biosynthesis protein</fullName>
    </recommendedName>
</protein>
<organism evidence="1 2">
    <name type="scientific">Helicobacter marmotae</name>
    <dbReference type="NCBI Taxonomy" id="152490"/>
    <lineage>
        <taxon>Bacteria</taxon>
        <taxon>Pseudomonadati</taxon>
        <taxon>Campylobacterota</taxon>
        <taxon>Epsilonproteobacteria</taxon>
        <taxon>Campylobacterales</taxon>
        <taxon>Helicobacteraceae</taxon>
        <taxon>Helicobacter</taxon>
    </lineage>
</organism>
<proteinExistence type="predicted"/>
<dbReference type="Proteomes" id="UP000256599">
    <property type="component" value="Unassembled WGS sequence"/>
</dbReference>
<accession>A0A3D8I2A7</accession>
<dbReference type="OrthoDB" id="5448633at2"/>
<evidence type="ECO:0008006" key="3">
    <source>
        <dbReference type="Google" id="ProtNLM"/>
    </source>
</evidence>
<reference evidence="1 2" key="1">
    <citation type="submission" date="2018-04" db="EMBL/GenBank/DDBJ databases">
        <title>Novel Campyloabacter and Helicobacter Species and Strains.</title>
        <authorList>
            <person name="Mannion A.J."/>
            <person name="Shen Z."/>
            <person name="Fox J.G."/>
        </authorList>
    </citation>
    <scope>NUCLEOTIDE SEQUENCE [LARGE SCALE GENOMIC DNA]</scope>
    <source>
        <strain evidence="1 2">MIT 98-6070</strain>
    </source>
</reference>
<evidence type="ECO:0000313" key="2">
    <source>
        <dbReference type="Proteomes" id="UP000256599"/>
    </source>
</evidence>